<evidence type="ECO:0000256" key="1">
    <source>
        <dbReference type="ARBA" id="ARBA00004141"/>
    </source>
</evidence>
<dbReference type="GO" id="GO:0004930">
    <property type="term" value="F:G protein-coupled receptor activity"/>
    <property type="evidence" value="ECO:0007669"/>
    <property type="project" value="UniProtKB-KW"/>
</dbReference>
<keyword evidence="8" id="KW-0157">Chromophore</keyword>
<feature type="transmembrane region" description="Helical" evidence="14">
    <location>
        <begin position="116"/>
        <end position="136"/>
    </location>
</feature>
<feature type="non-terminal residue" evidence="16">
    <location>
        <position position="1"/>
    </location>
</feature>
<comment type="similarity">
    <text evidence="2">Belongs to the G-protein coupled receptor 1 family.</text>
</comment>
<dbReference type="PROSITE" id="PS50262">
    <property type="entry name" value="G_PROTEIN_RECEP_F1_2"/>
    <property type="match status" value="1"/>
</dbReference>
<feature type="transmembrane region" description="Helical" evidence="14">
    <location>
        <begin position="22"/>
        <end position="47"/>
    </location>
</feature>
<accession>A0AAV2B534</accession>
<dbReference type="GO" id="GO:0009881">
    <property type="term" value="F:photoreceptor activity"/>
    <property type="evidence" value="ECO:0007669"/>
    <property type="project" value="UniProtKB-KW"/>
</dbReference>
<sequence length="161" mass="18749">VPEGFLTSCSFDYLSRTRPNRAYFFFLFSFGFFVPITLIGICYTFILQTVFQNERTMKLNHVTKSHHSKVKRSEYRAAEMILMVIALFLISWTPYSIIACLGQFGDKNLLTPWVSVLPSLFAKMSTLYNPAIYGLSHRHFRAALKRMFGKDPRRMRSGTYF</sequence>
<keyword evidence="3" id="KW-0600">Photoreceptor protein</keyword>
<dbReference type="Pfam" id="PF00001">
    <property type="entry name" value="7tm_1"/>
    <property type="match status" value="1"/>
</dbReference>
<keyword evidence="9" id="KW-0297">G-protein coupled receptor</keyword>
<dbReference type="SUPFAM" id="SSF81321">
    <property type="entry name" value="Family A G protein-coupled receptor-like"/>
    <property type="match status" value="1"/>
</dbReference>
<name>A0AAV2B534_9ARAC</name>
<evidence type="ECO:0000256" key="8">
    <source>
        <dbReference type="ARBA" id="ARBA00022991"/>
    </source>
</evidence>
<comment type="subcellular location">
    <subcellularLocation>
        <location evidence="1">Membrane</location>
        <topology evidence="1">Multi-pass membrane protein</topology>
    </subcellularLocation>
</comment>
<dbReference type="InterPro" id="IPR000276">
    <property type="entry name" value="GPCR_Rhodpsn"/>
</dbReference>
<feature type="domain" description="G-protein coupled receptors family 1 profile" evidence="15">
    <location>
        <begin position="1"/>
        <end position="133"/>
    </location>
</feature>
<protein>
    <recommendedName>
        <fullName evidence="15">G-protein coupled receptors family 1 profile domain-containing protein</fullName>
    </recommendedName>
</protein>
<dbReference type="EMBL" id="CAXIEN010000281">
    <property type="protein sequence ID" value="CAL1291331.1"/>
    <property type="molecule type" value="Genomic_DNA"/>
</dbReference>
<keyword evidence="5 14" id="KW-0812">Transmembrane</keyword>
<evidence type="ECO:0000313" key="16">
    <source>
        <dbReference type="EMBL" id="CAL1291331.1"/>
    </source>
</evidence>
<proteinExistence type="inferred from homology"/>
<evidence type="ECO:0000256" key="4">
    <source>
        <dbReference type="ARBA" id="ARBA00022606"/>
    </source>
</evidence>
<dbReference type="GO" id="GO:0016020">
    <property type="term" value="C:membrane"/>
    <property type="evidence" value="ECO:0007669"/>
    <property type="project" value="UniProtKB-SubCell"/>
</dbReference>
<dbReference type="AlphaFoldDB" id="A0AAV2B534"/>
<evidence type="ECO:0000256" key="5">
    <source>
        <dbReference type="ARBA" id="ARBA00022692"/>
    </source>
</evidence>
<evidence type="ECO:0000256" key="12">
    <source>
        <dbReference type="ARBA" id="ARBA00023224"/>
    </source>
</evidence>
<dbReference type="Gene3D" id="1.20.1070.10">
    <property type="entry name" value="Rhodopsin 7-helix transmembrane proteins"/>
    <property type="match status" value="1"/>
</dbReference>
<dbReference type="GO" id="GO:0007601">
    <property type="term" value="P:visual perception"/>
    <property type="evidence" value="ECO:0007669"/>
    <property type="project" value="UniProtKB-KW"/>
</dbReference>
<evidence type="ECO:0000256" key="2">
    <source>
        <dbReference type="ARBA" id="ARBA00010663"/>
    </source>
</evidence>
<keyword evidence="4" id="KW-0716">Sensory transduction</keyword>
<evidence type="ECO:0000256" key="3">
    <source>
        <dbReference type="ARBA" id="ARBA00022543"/>
    </source>
</evidence>
<keyword evidence="12" id="KW-0807">Transducer</keyword>
<evidence type="ECO:0000256" key="10">
    <source>
        <dbReference type="ARBA" id="ARBA00023136"/>
    </source>
</evidence>
<dbReference type="PRINTS" id="PR00237">
    <property type="entry name" value="GPCRRHODOPSN"/>
</dbReference>
<dbReference type="InterPro" id="IPR027430">
    <property type="entry name" value="Retinal_BS"/>
</dbReference>
<gene>
    <name evidence="16" type="ORF">LARSCL_LOCUS17026</name>
</gene>
<dbReference type="GO" id="GO:0007602">
    <property type="term" value="P:phototransduction"/>
    <property type="evidence" value="ECO:0007669"/>
    <property type="project" value="UniProtKB-KW"/>
</dbReference>
<evidence type="ECO:0000256" key="7">
    <source>
        <dbReference type="ARBA" id="ARBA00022989"/>
    </source>
</evidence>
<organism evidence="16 17">
    <name type="scientific">Larinioides sclopetarius</name>
    <dbReference type="NCBI Taxonomy" id="280406"/>
    <lineage>
        <taxon>Eukaryota</taxon>
        <taxon>Metazoa</taxon>
        <taxon>Ecdysozoa</taxon>
        <taxon>Arthropoda</taxon>
        <taxon>Chelicerata</taxon>
        <taxon>Arachnida</taxon>
        <taxon>Araneae</taxon>
        <taxon>Araneomorphae</taxon>
        <taxon>Entelegynae</taxon>
        <taxon>Araneoidea</taxon>
        <taxon>Araneidae</taxon>
        <taxon>Larinioides</taxon>
    </lineage>
</organism>
<keyword evidence="17" id="KW-1185">Reference proteome</keyword>
<keyword evidence="11" id="KW-0675">Receptor</keyword>
<evidence type="ECO:0000256" key="14">
    <source>
        <dbReference type="SAM" id="Phobius"/>
    </source>
</evidence>
<feature type="transmembrane region" description="Helical" evidence="14">
    <location>
        <begin position="81"/>
        <end position="104"/>
    </location>
</feature>
<evidence type="ECO:0000259" key="15">
    <source>
        <dbReference type="PROSITE" id="PS50262"/>
    </source>
</evidence>
<reference evidence="16 17" key="1">
    <citation type="submission" date="2024-04" db="EMBL/GenBank/DDBJ databases">
        <authorList>
            <person name="Rising A."/>
            <person name="Reimegard J."/>
            <person name="Sonavane S."/>
            <person name="Akerstrom W."/>
            <person name="Nylinder S."/>
            <person name="Hedman E."/>
            <person name="Kallberg Y."/>
        </authorList>
    </citation>
    <scope>NUCLEOTIDE SEQUENCE [LARGE SCALE GENOMIC DNA]</scope>
</reference>
<evidence type="ECO:0000256" key="11">
    <source>
        <dbReference type="ARBA" id="ARBA00023170"/>
    </source>
</evidence>
<feature type="non-terminal residue" evidence="16">
    <location>
        <position position="161"/>
    </location>
</feature>
<evidence type="ECO:0000256" key="6">
    <source>
        <dbReference type="ARBA" id="ARBA00022925"/>
    </source>
</evidence>
<dbReference type="Proteomes" id="UP001497382">
    <property type="component" value="Unassembled WGS sequence"/>
</dbReference>
<comment type="caution">
    <text evidence="16">The sequence shown here is derived from an EMBL/GenBank/DDBJ whole genome shotgun (WGS) entry which is preliminary data.</text>
</comment>
<dbReference type="PROSITE" id="PS00238">
    <property type="entry name" value="OPSIN"/>
    <property type="match status" value="1"/>
</dbReference>
<dbReference type="PANTHER" id="PTHR24240">
    <property type="entry name" value="OPSIN"/>
    <property type="match status" value="1"/>
</dbReference>
<evidence type="ECO:0000256" key="9">
    <source>
        <dbReference type="ARBA" id="ARBA00023040"/>
    </source>
</evidence>
<evidence type="ECO:0000256" key="13">
    <source>
        <dbReference type="ARBA" id="ARBA00023305"/>
    </source>
</evidence>
<keyword evidence="6" id="KW-0681">Retinal protein</keyword>
<evidence type="ECO:0000313" key="17">
    <source>
        <dbReference type="Proteomes" id="UP001497382"/>
    </source>
</evidence>
<keyword evidence="7 14" id="KW-1133">Transmembrane helix</keyword>
<keyword evidence="10 14" id="KW-0472">Membrane</keyword>
<dbReference type="InterPro" id="IPR050125">
    <property type="entry name" value="GPCR_opsins"/>
</dbReference>
<keyword evidence="13" id="KW-0844">Vision</keyword>
<dbReference type="InterPro" id="IPR017452">
    <property type="entry name" value="GPCR_Rhodpsn_7TM"/>
</dbReference>